<evidence type="ECO:0000313" key="3">
    <source>
        <dbReference type="Proteomes" id="UP000323521"/>
    </source>
</evidence>
<protein>
    <recommendedName>
        <fullName evidence="4">Copper transporter</fullName>
    </recommendedName>
</protein>
<gene>
    <name evidence="2" type="ORF">DCMF_02330</name>
</gene>
<evidence type="ECO:0000256" key="1">
    <source>
        <dbReference type="SAM" id="Phobius"/>
    </source>
</evidence>
<dbReference type="InterPro" id="IPR021522">
    <property type="entry name" value="MctB"/>
</dbReference>
<dbReference type="Pfam" id="PF11382">
    <property type="entry name" value="MctB"/>
    <property type="match status" value="1"/>
</dbReference>
<dbReference type="Proteomes" id="UP000323521">
    <property type="component" value="Chromosome"/>
</dbReference>
<dbReference type="AlphaFoldDB" id="A0A3G1KMV3"/>
<dbReference type="GO" id="GO:0055070">
    <property type="term" value="P:copper ion homeostasis"/>
    <property type="evidence" value="ECO:0007669"/>
    <property type="project" value="InterPro"/>
</dbReference>
<sequence>MIDYKYHVTALVAIFLALGIGILIGSMIIGDEFVGNQQKLLIDRLEIDFQQMRVQNGLTKGQLAAANETMEIYQKFCQQIMPVLIQDKLQSYRVVVVQTNSSCNLNDIINPLKISGAEIEAVISVLNDFSLAKVTADSLSPAHDQGSQLMKMMGESILFGDDQGTISDLVKKKMIKISGTTGEPVDAVILAGGSQTNLGEQAKWLDLALSDYILENEVMVVGVEASTAAYSYMPYYQSKPMVTIDNIESIPGQISLVYSILGEKGNFGIKKTAKKLMPDLW</sequence>
<keyword evidence="1" id="KW-0472">Membrane</keyword>
<dbReference type="RefSeq" id="WP_214659042.1">
    <property type="nucleotide sequence ID" value="NZ_CP017634.1"/>
</dbReference>
<keyword evidence="1" id="KW-0812">Transmembrane</keyword>
<organism evidence="2 3">
    <name type="scientific">Formimonas warabiya</name>
    <dbReference type="NCBI Taxonomy" id="1761012"/>
    <lineage>
        <taxon>Bacteria</taxon>
        <taxon>Bacillati</taxon>
        <taxon>Bacillota</taxon>
        <taxon>Clostridia</taxon>
        <taxon>Eubacteriales</taxon>
        <taxon>Peptococcaceae</taxon>
        <taxon>Candidatus Formimonas</taxon>
    </lineage>
</organism>
<keyword evidence="3" id="KW-1185">Reference proteome</keyword>
<dbReference type="GO" id="GO:0016020">
    <property type="term" value="C:membrane"/>
    <property type="evidence" value="ECO:0007669"/>
    <property type="project" value="InterPro"/>
</dbReference>
<feature type="transmembrane region" description="Helical" evidence="1">
    <location>
        <begin position="6"/>
        <end position="29"/>
    </location>
</feature>
<proteinExistence type="predicted"/>
<name>A0A3G1KMV3_FORW1</name>
<dbReference type="EMBL" id="CP017634">
    <property type="protein sequence ID" value="ATW23783.1"/>
    <property type="molecule type" value="Genomic_DNA"/>
</dbReference>
<evidence type="ECO:0008006" key="4">
    <source>
        <dbReference type="Google" id="ProtNLM"/>
    </source>
</evidence>
<dbReference type="KEGG" id="fwa:DCMF_02330"/>
<keyword evidence="1" id="KW-1133">Transmembrane helix</keyword>
<evidence type="ECO:0000313" key="2">
    <source>
        <dbReference type="EMBL" id="ATW23783.1"/>
    </source>
</evidence>
<reference evidence="2 3" key="1">
    <citation type="submission" date="2016-10" db="EMBL/GenBank/DDBJ databases">
        <title>Complete Genome Sequence of Peptococcaceae strain DCMF.</title>
        <authorList>
            <person name="Edwards R.J."/>
            <person name="Holland S.I."/>
            <person name="Deshpande N.P."/>
            <person name="Wong Y.K."/>
            <person name="Ertan H."/>
            <person name="Manefield M."/>
            <person name="Russell T.L."/>
            <person name="Lee M.J."/>
        </authorList>
    </citation>
    <scope>NUCLEOTIDE SEQUENCE [LARGE SCALE GENOMIC DNA]</scope>
    <source>
        <strain evidence="2 3">DCMF</strain>
    </source>
</reference>
<accession>A0A3G1KMV3</accession>